<name>A0A6J6UI92_9ZZZZ</name>
<organism evidence="2">
    <name type="scientific">freshwater metagenome</name>
    <dbReference type="NCBI Taxonomy" id="449393"/>
    <lineage>
        <taxon>unclassified sequences</taxon>
        <taxon>metagenomes</taxon>
        <taxon>ecological metagenomes</taxon>
    </lineage>
</organism>
<gene>
    <name evidence="2" type="ORF">UFOPK2852_00642</name>
</gene>
<dbReference type="EMBL" id="CAEZZJ010000064">
    <property type="protein sequence ID" value="CAB4758403.1"/>
    <property type="molecule type" value="Genomic_DNA"/>
</dbReference>
<reference evidence="2" key="1">
    <citation type="submission" date="2020-05" db="EMBL/GenBank/DDBJ databases">
        <authorList>
            <person name="Chiriac C."/>
            <person name="Salcher M."/>
            <person name="Ghai R."/>
            <person name="Kavagutti S V."/>
        </authorList>
    </citation>
    <scope>NUCLEOTIDE SEQUENCE</scope>
</reference>
<dbReference type="Gene3D" id="3.10.350.10">
    <property type="entry name" value="LysM domain"/>
    <property type="match status" value="1"/>
</dbReference>
<evidence type="ECO:0000259" key="1">
    <source>
        <dbReference type="PROSITE" id="PS51782"/>
    </source>
</evidence>
<dbReference type="SMART" id="SM00257">
    <property type="entry name" value="LysM"/>
    <property type="match status" value="1"/>
</dbReference>
<dbReference type="AlphaFoldDB" id="A0A6J6UI92"/>
<proteinExistence type="predicted"/>
<dbReference type="Pfam" id="PF01476">
    <property type="entry name" value="LysM"/>
    <property type="match status" value="1"/>
</dbReference>
<dbReference type="CDD" id="cd00118">
    <property type="entry name" value="LysM"/>
    <property type="match status" value="1"/>
</dbReference>
<feature type="domain" description="LysM" evidence="1">
    <location>
        <begin position="49"/>
        <end position="100"/>
    </location>
</feature>
<accession>A0A6J6UI92</accession>
<dbReference type="SUPFAM" id="SSF54106">
    <property type="entry name" value="LysM domain"/>
    <property type="match status" value="1"/>
</dbReference>
<dbReference type="PROSITE" id="PS51782">
    <property type="entry name" value="LYSM"/>
    <property type="match status" value="1"/>
</dbReference>
<sequence length="103" mass="10546">MSNKRRRKLARTLVGASLLIVIGAGFSASLSDHGVASSQVIATGTSGYMQVVVTSGETIWSIASALNTGGRSDLSSVVDQIVSANGLASTDLEPGTKLWVPAK</sequence>
<protein>
    <submittedName>
        <fullName evidence="2">Unannotated protein</fullName>
    </submittedName>
</protein>
<dbReference type="InterPro" id="IPR036779">
    <property type="entry name" value="LysM_dom_sf"/>
</dbReference>
<dbReference type="InterPro" id="IPR018392">
    <property type="entry name" value="LysM"/>
</dbReference>
<evidence type="ECO:0000313" key="2">
    <source>
        <dbReference type="EMBL" id="CAB4758403.1"/>
    </source>
</evidence>